<comment type="caution">
    <text evidence="2">The sequence shown here is derived from an EMBL/GenBank/DDBJ whole genome shotgun (WGS) entry which is preliminary data.</text>
</comment>
<gene>
    <name evidence="2" type="ORF">V6N12_017867</name>
</gene>
<feature type="region of interest" description="Disordered" evidence="1">
    <location>
        <begin position="46"/>
        <end position="98"/>
    </location>
</feature>
<dbReference type="Proteomes" id="UP001472677">
    <property type="component" value="Unassembled WGS sequence"/>
</dbReference>
<reference evidence="2 3" key="1">
    <citation type="journal article" date="2024" name="G3 (Bethesda)">
        <title>Genome assembly of Hibiscus sabdariffa L. provides insights into metabolisms of medicinal natural products.</title>
        <authorList>
            <person name="Kim T."/>
        </authorList>
    </citation>
    <scope>NUCLEOTIDE SEQUENCE [LARGE SCALE GENOMIC DNA]</scope>
    <source>
        <strain evidence="2">TK-2024</strain>
        <tissue evidence="2">Old leaves</tissue>
    </source>
</reference>
<evidence type="ECO:0000256" key="1">
    <source>
        <dbReference type="SAM" id="MobiDB-lite"/>
    </source>
</evidence>
<feature type="compositionally biased region" description="Basic and acidic residues" evidence="1">
    <location>
        <begin position="46"/>
        <end position="62"/>
    </location>
</feature>
<sequence length="98" mass="11210">MRIRGIEPRNRVHSLNLISLEKVEDLYPLIEYGILMWKVKEETNDVAAEGREDEERTNEHKLHSTSASRSKQGKQNRKGVRPLLDEVTMLNSAAGNNP</sequence>
<feature type="compositionally biased region" description="Basic residues" evidence="1">
    <location>
        <begin position="71"/>
        <end position="80"/>
    </location>
</feature>
<protein>
    <submittedName>
        <fullName evidence="2">Uncharacterized protein</fullName>
    </submittedName>
</protein>
<keyword evidence="3" id="KW-1185">Reference proteome</keyword>
<accession>A0ABR2AKL2</accession>
<proteinExistence type="predicted"/>
<name>A0ABR2AKL2_9ROSI</name>
<organism evidence="2 3">
    <name type="scientific">Hibiscus sabdariffa</name>
    <name type="common">roselle</name>
    <dbReference type="NCBI Taxonomy" id="183260"/>
    <lineage>
        <taxon>Eukaryota</taxon>
        <taxon>Viridiplantae</taxon>
        <taxon>Streptophyta</taxon>
        <taxon>Embryophyta</taxon>
        <taxon>Tracheophyta</taxon>
        <taxon>Spermatophyta</taxon>
        <taxon>Magnoliopsida</taxon>
        <taxon>eudicotyledons</taxon>
        <taxon>Gunneridae</taxon>
        <taxon>Pentapetalae</taxon>
        <taxon>rosids</taxon>
        <taxon>malvids</taxon>
        <taxon>Malvales</taxon>
        <taxon>Malvaceae</taxon>
        <taxon>Malvoideae</taxon>
        <taxon>Hibiscus</taxon>
    </lineage>
</organism>
<dbReference type="EMBL" id="JBBPBM010000596">
    <property type="protein sequence ID" value="KAK8493769.1"/>
    <property type="molecule type" value="Genomic_DNA"/>
</dbReference>
<feature type="compositionally biased region" description="Polar residues" evidence="1">
    <location>
        <begin position="89"/>
        <end position="98"/>
    </location>
</feature>
<evidence type="ECO:0000313" key="3">
    <source>
        <dbReference type="Proteomes" id="UP001472677"/>
    </source>
</evidence>
<evidence type="ECO:0000313" key="2">
    <source>
        <dbReference type="EMBL" id="KAK8493769.1"/>
    </source>
</evidence>